<name>A0ABX6RC26_PSEMX</name>
<gene>
    <name evidence="2" type="ORF">H4W19_01250</name>
</gene>
<feature type="transmembrane region" description="Helical" evidence="1">
    <location>
        <begin position="111"/>
        <end position="129"/>
    </location>
</feature>
<keyword evidence="1" id="KW-0472">Membrane</keyword>
<evidence type="ECO:0000313" key="3">
    <source>
        <dbReference type="Proteomes" id="UP000515506"/>
    </source>
</evidence>
<dbReference type="Proteomes" id="UP000515506">
    <property type="component" value="Chromosome"/>
</dbReference>
<dbReference type="RefSeq" id="WP_185895695.1">
    <property type="nucleotide sequence ID" value="NZ_CP060028.1"/>
</dbReference>
<feature type="transmembrane region" description="Helical" evidence="1">
    <location>
        <begin position="7"/>
        <end position="33"/>
    </location>
</feature>
<evidence type="ECO:0000256" key="1">
    <source>
        <dbReference type="SAM" id="Phobius"/>
    </source>
</evidence>
<accession>A0ABX6RC26</accession>
<feature type="transmembrane region" description="Helical" evidence="1">
    <location>
        <begin position="87"/>
        <end position="105"/>
    </location>
</feature>
<feature type="transmembrane region" description="Helical" evidence="1">
    <location>
        <begin position="59"/>
        <end position="80"/>
    </location>
</feature>
<dbReference type="EMBL" id="CP060028">
    <property type="protein sequence ID" value="QND80472.1"/>
    <property type="molecule type" value="Genomic_DNA"/>
</dbReference>
<protein>
    <submittedName>
        <fullName evidence="2">Uncharacterized protein</fullName>
    </submittedName>
</protein>
<reference evidence="2 3" key="1">
    <citation type="submission" date="2020-08" db="EMBL/GenBank/DDBJ databases">
        <title>Streptomycin resistant and MDR strain, P. mexicana.</title>
        <authorList>
            <person name="Ganesh-kumar S."/>
            <person name="Zhe T."/>
            <person name="Yu Z."/>
            <person name="Min Y."/>
        </authorList>
    </citation>
    <scope>NUCLEOTIDE SEQUENCE [LARGE SCALE GENOMIC DNA]</scope>
    <source>
        <strain evidence="2 3">GTZY</strain>
    </source>
</reference>
<keyword evidence="1" id="KW-1133">Transmembrane helix</keyword>
<sequence>MKRVFRLILAVIAGLVVGSLVNMALVMLGAHVIPPPAGVDTATTEGLKAAMPLFEPKHFLFPFLAHAVGTLVGAFIATLATPGRTCGPAWVVGAFFLIGGIAAVAMLPSPLWFSGVDLVFAYLPMAWLGHRLGSRRTSIALHPSA</sequence>
<evidence type="ECO:0000313" key="2">
    <source>
        <dbReference type="EMBL" id="QND80472.1"/>
    </source>
</evidence>
<keyword evidence="3" id="KW-1185">Reference proteome</keyword>
<proteinExistence type="predicted"/>
<keyword evidence="1" id="KW-0812">Transmembrane</keyword>
<organism evidence="2 3">
    <name type="scientific">Pseudoxanthomonas mexicana</name>
    <dbReference type="NCBI Taxonomy" id="128785"/>
    <lineage>
        <taxon>Bacteria</taxon>
        <taxon>Pseudomonadati</taxon>
        <taxon>Pseudomonadota</taxon>
        <taxon>Gammaproteobacteria</taxon>
        <taxon>Lysobacterales</taxon>
        <taxon>Lysobacteraceae</taxon>
        <taxon>Pseudoxanthomonas</taxon>
    </lineage>
</organism>